<evidence type="ECO:0000313" key="4">
    <source>
        <dbReference type="Proteomes" id="UP000578697"/>
    </source>
</evidence>
<dbReference type="EMBL" id="CP031517">
    <property type="protein sequence ID" value="QOS41041.1"/>
    <property type="molecule type" value="Genomic_DNA"/>
</dbReference>
<keyword evidence="4" id="KW-1185">Reference proteome</keyword>
<feature type="transmembrane region" description="Helical" evidence="1">
    <location>
        <begin position="186"/>
        <end position="205"/>
    </location>
</feature>
<protein>
    <submittedName>
        <fullName evidence="3">PrsW family intramembrane metalloprotease</fullName>
    </submittedName>
</protein>
<dbReference type="Pfam" id="PF13367">
    <property type="entry name" value="PrsW-protease"/>
    <property type="match status" value="1"/>
</dbReference>
<dbReference type="EMBL" id="JACHFR010000002">
    <property type="protein sequence ID" value="MBB5219050.1"/>
    <property type="molecule type" value="Genomic_DNA"/>
</dbReference>
<feature type="transmembrane region" description="Helical" evidence="1">
    <location>
        <begin position="159"/>
        <end position="180"/>
    </location>
</feature>
<keyword evidence="1" id="KW-1133">Transmembrane helix</keyword>
<evidence type="ECO:0000313" key="3">
    <source>
        <dbReference type="EMBL" id="QOS41041.1"/>
    </source>
</evidence>
<feature type="transmembrane region" description="Helical" evidence="1">
    <location>
        <begin position="32"/>
        <end position="54"/>
    </location>
</feature>
<dbReference type="GO" id="GO:0006508">
    <property type="term" value="P:proteolysis"/>
    <property type="evidence" value="ECO:0007669"/>
    <property type="project" value="UniProtKB-KW"/>
</dbReference>
<dbReference type="GO" id="GO:0008237">
    <property type="term" value="F:metallopeptidase activity"/>
    <property type="evidence" value="ECO:0007669"/>
    <property type="project" value="UniProtKB-KW"/>
</dbReference>
<dbReference type="Proteomes" id="UP000593591">
    <property type="component" value="Chromosome"/>
</dbReference>
<keyword evidence="1" id="KW-0472">Membrane</keyword>
<dbReference type="AlphaFoldDB" id="A0A840SE86"/>
<reference evidence="2 4" key="2">
    <citation type="submission" date="2020-08" db="EMBL/GenBank/DDBJ databases">
        <title>Genomic Encyclopedia of Type Strains, Phase IV (KMG-IV): sequencing the most valuable type-strain genomes for metagenomic binning, comparative biology and taxonomic classification.</title>
        <authorList>
            <person name="Goeker M."/>
        </authorList>
    </citation>
    <scope>NUCLEOTIDE SEQUENCE [LARGE SCALE GENOMIC DNA]</scope>
    <source>
        <strain evidence="2 4">DSM 103679</strain>
    </source>
</reference>
<reference evidence="3 5" key="1">
    <citation type="submission" date="2018-08" db="EMBL/GenBank/DDBJ databases">
        <title>The first complete genome of Treponema rectale (CHPAT), a commensal spirochete of the bovine rectum.</title>
        <authorList>
            <person name="Staton G.J."/>
            <person name="Clegg S.R."/>
            <person name="Carter S.D."/>
            <person name="Radford A.D."/>
            <person name="Darby A."/>
            <person name="Hall N."/>
            <person name="Birtles R.J."/>
            <person name="Evans N.J."/>
        </authorList>
    </citation>
    <scope>NUCLEOTIDE SEQUENCE [LARGE SCALE GENOMIC DNA]</scope>
    <source>
        <strain evidence="3 5">CHPA</strain>
    </source>
</reference>
<keyword evidence="3" id="KW-0645">Protease</keyword>
<sequence length="215" mass="24068">MLTNAVIYLCFFPMIFFCAVLCLAIKDFKANYGILACVLGLIALVPIEIIQFTVSSNIKFSTASMQLLLKCLVINGLIEEAAKMLVLFALPSKKLTKAVFFWCSALSGLALGCYELFIYLAMDLHFSNAVLRFLTAVIVHSSCAALCGLFVYSVKTKKITVLPFLCAVLFHGTYDYFAGFPKNTPFFYFSFIIILFSIIECRSIYFDRAEDEVSE</sequence>
<gene>
    <name evidence="3" type="ORF">DYE49_11525</name>
    <name evidence="2" type="ORF">HNP77_001419</name>
</gene>
<keyword evidence="1" id="KW-0812">Transmembrane</keyword>
<accession>A0A840SE86</accession>
<feature type="transmembrane region" description="Helical" evidence="1">
    <location>
        <begin position="6"/>
        <end position="25"/>
    </location>
</feature>
<keyword evidence="3" id="KW-0482">Metalloprotease</keyword>
<keyword evidence="3" id="KW-0378">Hydrolase</keyword>
<organism evidence="2 4">
    <name type="scientific">Treponema rectale</name>
    <dbReference type="NCBI Taxonomy" id="744512"/>
    <lineage>
        <taxon>Bacteria</taxon>
        <taxon>Pseudomonadati</taxon>
        <taxon>Spirochaetota</taxon>
        <taxon>Spirochaetia</taxon>
        <taxon>Spirochaetales</taxon>
        <taxon>Treponemataceae</taxon>
        <taxon>Treponema</taxon>
    </lineage>
</organism>
<feature type="transmembrane region" description="Helical" evidence="1">
    <location>
        <begin position="99"/>
        <end position="121"/>
    </location>
</feature>
<evidence type="ECO:0000313" key="5">
    <source>
        <dbReference type="Proteomes" id="UP000593591"/>
    </source>
</evidence>
<name>A0A840SE86_9SPIR</name>
<evidence type="ECO:0000313" key="2">
    <source>
        <dbReference type="EMBL" id="MBB5219050.1"/>
    </source>
</evidence>
<dbReference type="Proteomes" id="UP000578697">
    <property type="component" value="Unassembled WGS sequence"/>
</dbReference>
<dbReference type="RefSeq" id="WP_184652485.1">
    <property type="nucleotide sequence ID" value="NZ_JACHFR010000002.1"/>
</dbReference>
<proteinExistence type="predicted"/>
<dbReference type="KEGG" id="trc:DYE49_11525"/>
<dbReference type="InterPro" id="IPR026898">
    <property type="entry name" value="PrsW"/>
</dbReference>
<feature type="transmembrane region" description="Helical" evidence="1">
    <location>
        <begin position="133"/>
        <end position="152"/>
    </location>
</feature>
<evidence type="ECO:0000256" key="1">
    <source>
        <dbReference type="SAM" id="Phobius"/>
    </source>
</evidence>